<dbReference type="PANTHER" id="PTHR43393:SF2">
    <property type="entry name" value="CYTOKININ RIBOSIDE 5'-MONOPHOSPHATE PHOSPHORIBOHYDROLASE"/>
    <property type="match status" value="1"/>
</dbReference>
<dbReference type="SUPFAM" id="SSF102405">
    <property type="entry name" value="MCP/YpsA-like"/>
    <property type="match status" value="1"/>
</dbReference>
<dbReference type="OrthoDB" id="9801098at2"/>
<evidence type="ECO:0000313" key="2">
    <source>
        <dbReference type="EMBL" id="ADN16355.1"/>
    </source>
</evidence>
<dbReference type="Pfam" id="PF03641">
    <property type="entry name" value="Lysine_decarbox"/>
    <property type="match status" value="1"/>
</dbReference>
<evidence type="ECO:0000256" key="1">
    <source>
        <dbReference type="SAM" id="MobiDB-lite"/>
    </source>
</evidence>
<accession>E0UC17</accession>
<reference evidence="3" key="1">
    <citation type="journal article" date="2011" name="MBio">
        <title>Novel metabolic attributes of the genus Cyanothece, comprising a group of unicellular nitrogen-fixing Cyanobacteria.</title>
        <authorList>
            <person name="Bandyopadhyay A."/>
            <person name="Elvitigala T."/>
            <person name="Welsh E."/>
            <person name="Stockel J."/>
            <person name="Liberton M."/>
            <person name="Min H."/>
            <person name="Sherman L.A."/>
            <person name="Pakrasi H.B."/>
        </authorList>
    </citation>
    <scope>NUCLEOTIDE SEQUENCE [LARGE SCALE GENOMIC DNA]</scope>
    <source>
        <strain evidence="3">PCC 7822</strain>
    </source>
</reference>
<name>E0UC17_GLOV7</name>
<dbReference type="AlphaFoldDB" id="E0UC17"/>
<dbReference type="STRING" id="497965.Cyan7822_4441"/>
<gene>
    <name evidence="2" type="ordered locus">Cyan7822_4441</name>
</gene>
<evidence type="ECO:0008006" key="4">
    <source>
        <dbReference type="Google" id="ProtNLM"/>
    </source>
</evidence>
<dbReference type="InterPro" id="IPR052341">
    <property type="entry name" value="LOG_family_nucleotidases"/>
</dbReference>
<keyword evidence="3" id="KW-1185">Reference proteome</keyword>
<dbReference type="eggNOG" id="COG1611">
    <property type="taxonomic scope" value="Bacteria"/>
</dbReference>
<evidence type="ECO:0000313" key="3">
    <source>
        <dbReference type="Proteomes" id="UP000008206"/>
    </source>
</evidence>
<dbReference type="KEGG" id="cyj:Cyan7822_4441"/>
<dbReference type="GO" id="GO:0005829">
    <property type="term" value="C:cytosol"/>
    <property type="evidence" value="ECO:0007669"/>
    <property type="project" value="TreeGrafter"/>
</dbReference>
<dbReference type="HOGENOM" id="CLU_058336_0_2_3"/>
<feature type="region of interest" description="Disordered" evidence="1">
    <location>
        <begin position="1"/>
        <end position="20"/>
    </location>
</feature>
<proteinExistence type="predicted"/>
<dbReference type="Proteomes" id="UP000008206">
    <property type="component" value="Chromosome"/>
</dbReference>
<sequence length="364" mass="42264">MVLSDSQNHHHSGTSSRPELELSEELTQFLDQLPSHKHNKWIKRALAVLMRMAEEDLERLDWKILTAAIEDMERGFQTFYPYRHTRKVTIFGSARISALSSEYRLAVEFARRITEAGFMVLTGGGGGIMQAGNEGAGREHSFGLNIQLPFEQVSNHFIADDPKLINFKYFFTRKLFFLRESDAVALFPGGFGTQDEAFETLTLCQTGKYGPAPLVLIDEPDGNYWHIWNEQICNNLLQRGLINPEDLNLYTITNNLEAACNTIRYFYRVYHSSRYVNQQYVMRLNDELSDEQVEQLNEEYQDILVEGSFKKSRALPQETRDETSHLPRLVFHFNQRSFGRLYQMINTINQFQTVSTIEKHPEWK</sequence>
<dbReference type="EMBL" id="CP002198">
    <property type="protein sequence ID" value="ADN16355.1"/>
    <property type="molecule type" value="Genomic_DNA"/>
</dbReference>
<dbReference type="Gene3D" id="3.40.50.450">
    <property type="match status" value="1"/>
</dbReference>
<organism evidence="2 3">
    <name type="scientific">Gloeothece verrucosa (strain PCC 7822)</name>
    <name type="common">Cyanothece sp. (strain PCC 7822)</name>
    <dbReference type="NCBI Taxonomy" id="497965"/>
    <lineage>
        <taxon>Bacteria</taxon>
        <taxon>Bacillati</taxon>
        <taxon>Cyanobacteriota</taxon>
        <taxon>Cyanophyceae</taxon>
        <taxon>Oscillatoriophycideae</taxon>
        <taxon>Chroococcales</taxon>
        <taxon>Aphanothecaceae</taxon>
        <taxon>Gloeothece</taxon>
        <taxon>Gloeothece verrucosa</taxon>
    </lineage>
</organism>
<dbReference type="InterPro" id="IPR031100">
    <property type="entry name" value="LOG_fam"/>
</dbReference>
<dbReference type="PANTHER" id="PTHR43393">
    <property type="entry name" value="CYTOKININ RIBOSIDE 5'-MONOPHOSPHATE PHOSPHORIBOHYDROLASE"/>
    <property type="match status" value="1"/>
</dbReference>
<dbReference type="RefSeq" id="WP_013324418.1">
    <property type="nucleotide sequence ID" value="NC_014501.1"/>
</dbReference>
<protein>
    <recommendedName>
        <fullName evidence="4">Cytochrome D ubiquinol oxidase subunit II</fullName>
    </recommendedName>
</protein>